<comment type="caution">
    <text evidence="1">The sequence shown here is derived from an EMBL/GenBank/DDBJ whole genome shotgun (WGS) entry which is preliminary data.</text>
</comment>
<reference evidence="1" key="1">
    <citation type="submission" date="2021-04" db="EMBL/GenBank/DDBJ databases">
        <authorList>
            <person name="Chebbi M.A.C M."/>
        </authorList>
    </citation>
    <scope>NUCLEOTIDE SEQUENCE</scope>
</reference>
<sequence>MSIQRRKSWYKTAEKFAYLAIYQVDAKQGLDCLDSTKRADFSDSYYRIDVMFIQVHKSGCEGSGVKSTLDYLEPAKNRIATEACLLYSTMTPVYTSRDYLIDLYLGSSLQGVWTISTNLNMNSALVGHELA</sequence>
<dbReference type="EMBL" id="CAJNRD030001118">
    <property type="protein sequence ID" value="CAG5082221.1"/>
    <property type="molecule type" value="Genomic_DNA"/>
</dbReference>
<proteinExistence type="predicted"/>
<evidence type="ECO:0000313" key="2">
    <source>
        <dbReference type="Proteomes" id="UP000786811"/>
    </source>
</evidence>
<dbReference type="Proteomes" id="UP000786811">
    <property type="component" value="Unassembled WGS sequence"/>
</dbReference>
<name>A0A8J2H7I8_COTCN</name>
<protein>
    <submittedName>
        <fullName evidence="1">Uncharacterized protein</fullName>
    </submittedName>
</protein>
<evidence type="ECO:0000313" key="1">
    <source>
        <dbReference type="EMBL" id="CAG5082221.1"/>
    </source>
</evidence>
<organism evidence="1 2">
    <name type="scientific">Cotesia congregata</name>
    <name type="common">Parasitoid wasp</name>
    <name type="synonym">Apanteles congregatus</name>
    <dbReference type="NCBI Taxonomy" id="51543"/>
    <lineage>
        <taxon>Eukaryota</taxon>
        <taxon>Metazoa</taxon>
        <taxon>Ecdysozoa</taxon>
        <taxon>Arthropoda</taxon>
        <taxon>Hexapoda</taxon>
        <taxon>Insecta</taxon>
        <taxon>Pterygota</taxon>
        <taxon>Neoptera</taxon>
        <taxon>Endopterygota</taxon>
        <taxon>Hymenoptera</taxon>
        <taxon>Apocrita</taxon>
        <taxon>Ichneumonoidea</taxon>
        <taxon>Braconidae</taxon>
        <taxon>Microgastrinae</taxon>
        <taxon>Cotesia</taxon>
    </lineage>
</organism>
<keyword evidence="2" id="KW-1185">Reference proteome</keyword>
<gene>
    <name evidence="1" type="ORF">HICCMSTLAB_LOCUS3492</name>
</gene>
<dbReference type="AlphaFoldDB" id="A0A8J2H7I8"/>
<accession>A0A8J2H7I8</accession>